<feature type="region of interest" description="Disordered" evidence="10">
    <location>
        <begin position="1"/>
        <end position="62"/>
    </location>
</feature>
<keyword evidence="13" id="KW-1185">Reference proteome</keyword>
<proteinExistence type="inferred from homology"/>
<protein>
    <recommendedName>
        <fullName evidence="4">Flagellar assembly protein FliH</fullName>
    </recommendedName>
</protein>
<reference evidence="12 13" key="1">
    <citation type="submission" date="2023-09" db="EMBL/GenBank/DDBJ databases">
        <authorList>
            <person name="Rey-Velasco X."/>
        </authorList>
    </citation>
    <scope>NUCLEOTIDE SEQUENCE [LARGE SCALE GENOMIC DNA]</scope>
    <source>
        <strain evidence="12 13">P117</strain>
    </source>
</reference>
<evidence type="ECO:0000256" key="6">
    <source>
        <dbReference type="ARBA" id="ARBA00022490"/>
    </source>
</evidence>
<evidence type="ECO:0000259" key="11">
    <source>
        <dbReference type="Pfam" id="PF02108"/>
    </source>
</evidence>
<dbReference type="SUPFAM" id="SSF160527">
    <property type="entry name" value="V-type ATPase subunit E-like"/>
    <property type="match status" value="1"/>
</dbReference>
<name>A0ABU2ZN17_9ALTE</name>
<evidence type="ECO:0000313" key="12">
    <source>
        <dbReference type="EMBL" id="MDT0593811.1"/>
    </source>
</evidence>
<keyword evidence="12" id="KW-0969">Cilium</keyword>
<keyword evidence="8" id="KW-0653">Protein transport</keyword>
<keyword evidence="9" id="KW-1006">Bacterial flagellum protein export</keyword>
<evidence type="ECO:0000256" key="4">
    <source>
        <dbReference type="ARBA" id="ARBA00016507"/>
    </source>
</evidence>
<comment type="caution">
    <text evidence="12">The sequence shown here is derived from an EMBL/GenBank/DDBJ whole genome shotgun (WGS) entry which is preliminary data.</text>
</comment>
<sequence length="276" mass="30696">MFNNTAVNRAGSATQKLDKAKKWDLPSVEDEQLNHEDDKSGSPAATDALNRPRGKWKYEAPEVDEDLAPLTAAEIEEIRQAAHSEGLKTGHAEGFEQGKQEGFEEGQKEGVESGKKAGFEEGIELSTQTIEAKKNELSGYINDLHQPLKQIDEDVQKELVILAINMAKAVVNVEITQNEKVLLNAVNRAIQALPSQEKDYSIIINPEDYPVFLSHFDETIIKQNNWRINTNDTIARGGCKIQTNDHAVDLSIEKRCSDIFSQMLIKQGLSDDPRAS</sequence>
<evidence type="ECO:0000256" key="8">
    <source>
        <dbReference type="ARBA" id="ARBA00022927"/>
    </source>
</evidence>
<evidence type="ECO:0000256" key="2">
    <source>
        <dbReference type="ARBA" id="ARBA00004496"/>
    </source>
</evidence>
<dbReference type="Proteomes" id="UP001253545">
    <property type="component" value="Unassembled WGS sequence"/>
</dbReference>
<accession>A0ABU2ZN17</accession>
<evidence type="ECO:0000256" key="5">
    <source>
        <dbReference type="ARBA" id="ARBA00022448"/>
    </source>
</evidence>
<evidence type="ECO:0000256" key="7">
    <source>
        <dbReference type="ARBA" id="ARBA00022795"/>
    </source>
</evidence>
<dbReference type="NCBIfam" id="NF004270">
    <property type="entry name" value="PRK05687.2-1"/>
    <property type="match status" value="1"/>
</dbReference>
<keyword evidence="5" id="KW-0813">Transport</keyword>
<evidence type="ECO:0000256" key="1">
    <source>
        <dbReference type="ARBA" id="ARBA00003041"/>
    </source>
</evidence>
<comment type="function">
    <text evidence="1">Needed for flagellar regrowth and assembly.</text>
</comment>
<dbReference type="RefSeq" id="WP_311367306.1">
    <property type="nucleotide sequence ID" value="NZ_JAVRHX010000001.1"/>
</dbReference>
<dbReference type="EMBL" id="JAVRHX010000001">
    <property type="protein sequence ID" value="MDT0593811.1"/>
    <property type="molecule type" value="Genomic_DNA"/>
</dbReference>
<comment type="similarity">
    <text evidence="3">Belongs to the FliH family.</text>
</comment>
<gene>
    <name evidence="12" type="primary">fliH</name>
    <name evidence="12" type="ORF">RM552_02995</name>
</gene>
<dbReference type="Pfam" id="PF02108">
    <property type="entry name" value="FliH"/>
    <property type="match status" value="1"/>
</dbReference>
<dbReference type="InterPro" id="IPR018035">
    <property type="entry name" value="Flagellar_FliH/T3SS_HrpE"/>
</dbReference>
<feature type="domain" description="Flagellar assembly protein FliH/Type III secretion system HrpE" evidence="11">
    <location>
        <begin position="132"/>
        <end position="257"/>
    </location>
</feature>
<comment type="subcellular location">
    <subcellularLocation>
        <location evidence="2">Cytoplasm</location>
    </subcellularLocation>
</comment>
<dbReference type="PANTHER" id="PTHR34982">
    <property type="entry name" value="YOP PROTEINS TRANSLOCATION PROTEIN L"/>
    <property type="match status" value="1"/>
</dbReference>
<keyword evidence="6" id="KW-0963">Cytoplasm</keyword>
<evidence type="ECO:0000256" key="9">
    <source>
        <dbReference type="ARBA" id="ARBA00023225"/>
    </source>
</evidence>
<dbReference type="InterPro" id="IPR051472">
    <property type="entry name" value="T3SS_Stator/FliH"/>
</dbReference>
<evidence type="ECO:0000256" key="10">
    <source>
        <dbReference type="SAM" id="MobiDB-lite"/>
    </source>
</evidence>
<keyword evidence="7" id="KW-1005">Bacterial flagellum biogenesis</keyword>
<dbReference type="PANTHER" id="PTHR34982:SF1">
    <property type="entry name" value="FLAGELLAR ASSEMBLY PROTEIN FLIH"/>
    <property type="match status" value="1"/>
</dbReference>
<dbReference type="InterPro" id="IPR000563">
    <property type="entry name" value="Flag_FliH"/>
</dbReference>
<evidence type="ECO:0000313" key="13">
    <source>
        <dbReference type="Proteomes" id="UP001253545"/>
    </source>
</evidence>
<keyword evidence="12" id="KW-0966">Cell projection</keyword>
<feature type="compositionally biased region" description="Polar residues" evidence="10">
    <location>
        <begin position="1"/>
        <end position="15"/>
    </location>
</feature>
<dbReference type="PRINTS" id="PR01003">
    <property type="entry name" value="FLGFLIH"/>
</dbReference>
<evidence type="ECO:0000256" key="3">
    <source>
        <dbReference type="ARBA" id="ARBA00006602"/>
    </source>
</evidence>
<organism evidence="12 13">
    <name type="scientific">Glaciecola petra</name>
    <dbReference type="NCBI Taxonomy" id="3075602"/>
    <lineage>
        <taxon>Bacteria</taxon>
        <taxon>Pseudomonadati</taxon>
        <taxon>Pseudomonadota</taxon>
        <taxon>Gammaproteobacteria</taxon>
        <taxon>Alteromonadales</taxon>
        <taxon>Alteromonadaceae</taxon>
        <taxon>Glaciecola</taxon>
    </lineage>
</organism>
<keyword evidence="12" id="KW-0282">Flagellum</keyword>